<dbReference type="InterPro" id="IPR036291">
    <property type="entry name" value="NAD(P)-bd_dom_sf"/>
</dbReference>
<evidence type="ECO:0000256" key="3">
    <source>
        <dbReference type="RuleBase" id="RU000363"/>
    </source>
</evidence>
<comment type="caution">
    <text evidence="6">The sequence shown here is derived from an EMBL/GenBank/DDBJ whole genome shotgun (WGS) entry which is preliminary data.</text>
</comment>
<keyword evidence="7" id="KW-1185">Reference proteome</keyword>
<dbReference type="PANTHER" id="PTHR44196">
    <property type="entry name" value="DEHYDROGENASE/REDUCTASE SDR FAMILY MEMBER 7B"/>
    <property type="match status" value="1"/>
</dbReference>
<feature type="signal peptide" evidence="4">
    <location>
        <begin position="1"/>
        <end position="20"/>
    </location>
</feature>
<dbReference type="GO" id="GO:0016491">
    <property type="term" value="F:oxidoreductase activity"/>
    <property type="evidence" value="ECO:0007669"/>
    <property type="project" value="UniProtKB-KW"/>
</dbReference>
<dbReference type="RefSeq" id="WP_209374055.1">
    <property type="nucleotide sequence ID" value="NZ_JAGIZA010000006.1"/>
</dbReference>
<dbReference type="Proteomes" id="UP000677537">
    <property type="component" value="Unassembled WGS sequence"/>
</dbReference>
<feature type="domain" description="Ketoreductase" evidence="5">
    <location>
        <begin position="39"/>
        <end position="225"/>
    </location>
</feature>
<proteinExistence type="inferred from homology"/>
<dbReference type="InterPro" id="IPR002347">
    <property type="entry name" value="SDR_fam"/>
</dbReference>
<protein>
    <submittedName>
        <fullName evidence="6">SDR family NAD(P)-dependent oxidoreductase</fullName>
    </submittedName>
</protein>
<feature type="chain" id="PRO_5038039281" evidence="4">
    <location>
        <begin position="21"/>
        <end position="336"/>
    </location>
</feature>
<dbReference type="InterPro" id="IPR057326">
    <property type="entry name" value="KR_dom"/>
</dbReference>
<reference evidence="6" key="1">
    <citation type="submission" date="2021-03" db="EMBL/GenBank/DDBJ databases">
        <authorList>
            <person name="So Y."/>
        </authorList>
    </citation>
    <scope>NUCLEOTIDE SEQUENCE</scope>
    <source>
        <strain evidence="6">SG15</strain>
    </source>
</reference>
<accession>A0A940MUF7</accession>
<dbReference type="PRINTS" id="PR00080">
    <property type="entry name" value="SDRFAMILY"/>
</dbReference>
<comment type="similarity">
    <text evidence="1 3">Belongs to the short-chain dehydrogenases/reductases (SDR) family.</text>
</comment>
<evidence type="ECO:0000313" key="7">
    <source>
        <dbReference type="Proteomes" id="UP000677537"/>
    </source>
</evidence>
<sequence length="336" mass="35321">MFPFHMLPAAMIAVAGAVLGGCSAPAELGSRDRAMVAGRTYVVTGASSGFGRGTAERLGTYGANVVLAARRGAVLEQVAAQVRANGGQALVVPTDVSDPAQVEALAQAALGGFGAIDVWINDAAVASIGRFEEIPIADHARMVDVNLKGAIYGSHVALRQFRRQGHGVLVNISSVEGDVPLAYHATYAATKHAMLGLDGAIRQELRLGGLDRAIRVATIQPWAVDTPYWVHAGNYTGRQAQAGLMDDPAQVVDAIVWNSVHPNGPYQVGWKSQAAVLGDRIAPRLTERIAGGFIQRTQMEDAPPGPITSGNLHQPMAEGTGVEGGIRARMDAQERR</sequence>
<gene>
    <name evidence="6" type="ORF">J5Y10_12710</name>
</gene>
<dbReference type="SUPFAM" id="SSF51735">
    <property type="entry name" value="NAD(P)-binding Rossmann-fold domains"/>
    <property type="match status" value="1"/>
</dbReference>
<evidence type="ECO:0000259" key="5">
    <source>
        <dbReference type="SMART" id="SM00822"/>
    </source>
</evidence>
<dbReference type="Pfam" id="PF00106">
    <property type="entry name" value="adh_short"/>
    <property type="match status" value="1"/>
</dbReference>
<keyword evidence="4" id="KW-0732">Signal</keyword>
<name>A0A940MUF7_9PROT</name>
<dbReference type="PRINTS" id="PR00081">
    <property type="entry name" value="GDHRDH"/>
</dbReference>
<dbReference type="GO" id="GO:0016020">
    <property type="term" value="C:membrane"/>
    <property type="evidence" value="ECO:0007669"/>
    <property type="project" value="TreeGrafter"/>
</dbReference>
<dbReference type="PANTHER" id="PTHR44196:SF1">
    <property type="entry name" value="DEHYDROGENASE_REDUCTASE SDR FAMILY MEMBER 7B"/>
    <property type="match status" value="1"/>
</dbReference>
<dbReference type="AlphaFoldDB" id="A0A940MUF7"/>
<evidence type="ECO:0000256" key="2">
    <source>
        <dbReference type="ARBA" id="ARBA00023002"/>
    </source>
</evidence>
<evidence type="ECO:0000313" key="6">
    <source>
        <dbReference type="EMBL" id="MBP0493639.1"/>
    </source>
</evidence>
<dbReference type="SMART" id="SM00822">
    <property type="entry name" value="PKS_KR"/>
    <property type="match status" value="1"/>
</dbReference>
<keyword evidence="2" id="KW-0560">Oxidoreductase</keyword>
<dbReference type="Gene3D" id="3.40.50.720">
    <property type="entry name" value="NAD(P)-binding Rossmann-like Domain"/>
    <property type="match status" value="1"/>
</dbReference>
<dbReference type="EMBL" id="JAGIZA010000006">
    <property type="protein sequence ID" value="MBP0493639.1"/>
    <property type="molecule type" value="Genomic_DNA"/>
</dbReference>
<evidence type="ECO:0000256" key="1">
    <source>
        <dbReference type="ARBA" id="ARBA00006484"/>
    </source>
</evidence>
<organism evidence="6 7">
    <name type="scientific">Roseomonas indoligenes</name>
    <dbReference type="NCBI Taxonomy" id="2820811"/>
    <lineage>
        <taxon>Bacteria</taxon>
        <taxon>Pseudomonadati</taxon>
        <taxon>Pseudomonadota</taxon>
        <taxon>Alphaproteobacteria</taxon>
        <taxon>Acetobacterales</taxon>
        <taxon>Roseomonadaceae</taxon>
        <taxon>Roseomonas</taxon>
    </lineage>
</organism>
<evidence type="ECO:0000256" key="4">
    <source>
        <dbReference type="SAM" id="SignalP"/>
    </source>
</evidence>